<name>A0A163APC5_9FLAO</name>
<organism evidence="1 2">
    <name type="scientific">Aquimarina aggregata</name>
    <dbReference type="NCBI Taxonomy" id="1642818"/>
    <lineage>
        <taxon>Bacteria</taxon>
        <taxon>Pseudomonadati</taxon>
        <taxon>Bacteroidota</taxon>
        <taxon>Flavobacteriia</taxon>
        <taxon>Flavobacteriales</taxon>
        <taxon>Flavobacteriaceae</taxon>
        <taxon>Aquimarina</taxon>
    </lineage>
</organism>
<dbReference type="EMBL" id="LQRT01000013">
    <property type="protein sequence ID" value="KZS40699.1"/>
    <property type="molecule type" value="Genomic_DNA"/>
</dbReference>
<sequence>MSIVSCQKEEKEFIDPNEDNRIPKDSQLANLMKNMVIHDGSFDDIVDNANCFSINIPYTIMLGGNEREINGISDYQGISNIDVVEIKYPVTITLADHTQRVIRNDSELSTFGDSCRNEDDDDIECIDFVYPIQLSTFNSRSNIMSSVKIDHDANMFNFMENVDENVSVSINYPISLLLHNGQNIGAQHNSELLSNILRVASACDENDTR</sequence>
<dbReference type="AlphaFoldDB" id="A0A163APC5"/>
<dbReference type="Proteomes" id="UP000076715">
    <property type="component" value="Unassembled WGS sequence"/>
</dbReference>
<evidence type="ECO:0008006" key="3">
    <source>
        <dbReference type="Google" id="ProtNLM"/>
    </source>
</evidence>
<accession>A0A163APC5</accession>
<evidence type="ECO:0000313" key="1">
    <source>
        <dbReference type="EMBL" id="KZS40699.1"/>
    </source>
</evidence>
<comment type="caution">
    <text evidence="1">The sequence shown here is derived from an EMBL/GenBank/DDBJ whole genome shotgun (WGS) entry which is preliminary data.</text>
</comment>
<proteinExistence type="predicted"/>
<evidence type="ECO:0000313" key="2">
    <source>
        <dbReference type="Proteomes" id="UP000076715"/>
    </source>
</evidence>
<keyword evidence="2" id="KW-1185">Reference proteome</keyword>
<dbReference type="STRING" id="1642818.AWE51_07040"/>
<reference evidence="1 2" key="1">
    <citation type="submission" date="2016-01" db="EMBL/GenBank/DDBJ databases">
        <title>The draft genome sequence of Aquimarina sp. RZW4-3-2.</title>
        <authorList>
            <person name="Wang Y."/>
        </authorList>
    </citation>
    <scope>NUCLEOTIDE SEQUENCE [LARGE SCALE GENOMIC DNA]</scope>
    <source>
        <strain evidence="1 2">RZW4-3-2</strain>
    </source>
</reference>
<protein>
    <recommendedName>
        <fullName evidence="3">DUF4382 domain-containing protein</fullName>
    </recommendedName>
</protein>
<gene>
    <name evidence="1" type="ORF">AWE51_07040</name>
</gene>